<organism evidence="1 2">
    <name type="scientific">Elstera litoralis</name>
    <dbReference type="NCBI Taxonomy" id="552518"/>
    <lineage>
        <taxon>Bacteria</taxon>
        <taxon>Pseudomonadati</taxon>
        <taxon>Pseudomonadota</taxon>
        <taxon>Alphaproteobacteria</taxon>
        <taxon>Rhodospirillales</taxon>
        <taxon>Rhodospirillaceae</taxon>
        <taxon>Elstera</taxon>
    </lineage>
</organism>
<protein>
    <submittedName>
        <fullName evidence="1">Uncharacterized protein</fullName>
    </submittedName>
</protein>
<dbReference type="RefSeq" id="WP_232302745.1">
    <property type="nucleotide sequence ID" value="NZ_LAJY01000623.1"/>
</dbReference>
<sequence length="174" mass="21183">SFHKYLPNHEDQSLVVWIKIMRETLIHLTILDKTIDILFDDKMPLKLKHLDESEGRRRLIMPFGNEAEGYGFYERTKARYKVQKKFLEDFRFNFVGYALSTKWIYFIISDIIAKQLEERKLTREVNGRLLDEIDGFHFVKNKKYQGWNYYRYYLIPRKIRTFDGRVSSVYYTEI</sequence>
<proteinExistence type="predicted"/>
<gene>
    <name evidence="1" type="ORF">VZ95_18350</name>
</gene>
<reference evidence="1 2" key="1">
    <citation type="submission" date="2015-03" db="EMBL/GenBank/DDBJ databases">
        <title>Draft genome sequence of Elstera litoralis.</title>
        <authorList>
            <person name="Rahalkar M.C."/>
            <person name="Dhakephalkar P.K."/>
            <person name="Pore S.D."/>
            <person name="Arora P."/>
            <person name="Kapse N.G."/>
            <person name="Pandit P.S."/>
        </authorList>
    </citation>
    <scope>NUCLEOTIDE SEQUENCE [LARGE SCALE GENOMIC DNA]</scope>
    <source>
        <strain evidence="1 2">Dia-1</strain>
    </source>
</reference>
<dbReference type="AlphaFoldDB" id="A0A0F3IRY8"/>
<dbReference type="EMBL" id="LAJY01000623">
    <property type="protein sequence ID" value="KJV08349.1"/>
    <property type="molecule type" value="Genomic_DNA"/>
</dbReference>
<comment type="caution">
    <text evidence="1">The sequence shown here is derived from an EMBL/GenBank/DDBJ whole genome shotgun (WGS) entry which is preliminary data.</text>
</comment>
<evidence type="ECO:0000313" key="1">
    <source>
        <dbReference type="EMBL" id="KJV08349.1"/>
    </source>
</evidence>
<feature type="non-terminal residue" evidence="1">
    <location>
        <position position="1"/>
    </location>
</feature>
<name>A0A0F3IRY8_9PROT</name>
<keyword evidence="2" id="KW-1185">Reference proteome</keyword>
<dbReference type="Proteomes" id="UP000033774">
    <property type="component" value="Unassembled WGS sequence"/>
</dbReference>
<accession>A0A0F3IRY8</accession>
<evidence type="ECO:0000313" key="2">
    <source>
        <dbReference type="Proteomes" id="UP000033774"/>
    </source>
</evidence>